<evidence type="ECO:0000259" key="2">
    <source>
        <dbReference type="Pfam" id="PF20700"/>
    </source>
</evidence>
<feature type="compositionally biased region" description="Basic residues" evidence="1">
    <location>
        <begin position="502"/>
        <end position="517"/>
    </location>
</feature>
<feature type="domain" description="Mutator-like transposase" evidence="2">
    <location>
        <begin position="3"/>
        <end position="378"/>
    </location>
</feature>
<accession>A0ABN8MWC8</accession>
<comment type="caution">
    <text evidence="3">The sequence shown here is derived from an EMBL/GenBank/DDBJ whole genome shotgun (WGS) entry which is preliminary data.</text>
</comment>
<proteinExistence type="predicted"/>
<reference evidence="3 4" key="1">
    <citation type="submission" date="2022-05" db="EMBL/GenBank/DDBJ databases">
        <authorList>
            <consortium name="Genoscope - CEA"/>
            <person name="William W."/>
        </authorList>
    </citation>
    <scope>NUCLEOTIDE SEQUENCE [LARGE SCALE GENOMIC DNA]</scope>
</reference>
<feature type="region of interest" description="Disordered" evidence="1">
    <location>
        <begin position="488"/>
        <end position="530"/>
    </location>
</feature>
<protein>
    <recommendedName>
        <fullName evidence="2">Mutator-like transposase domain-containing protein</fullName>
    </recommendedName>
</protein>
<organism evidence="3 4">
    <name type="scientific">Porites evermanni</name>
    <dbReference type="NCBI Taxonomy" id="104178"/>
    <lineage>
        <taxon>Eukaryota</taxon>
        <taxon>Metazoa</taxon>
        <taxon>Cnidaria</taxon>
        <taxon>Anthozoa</taxon>
        <taxon>Hexacorallia</taxon>
        <taxon>Scleractinia</taxon>
        <taxon>Fungiina</taxon>
        <taxon>Poritidae</taxon>
        <taxon>Porites</taxon>
    </lineage>
</organism>
<dbReference type="InterPro" id="IPR049012">
    <property type="entry name" value="Mutator_transp_dom"/>
</dbReference>
<dbReference type="EMBL" id="CALNXI010000695">
    <property type="protein sequence ID" value="CAH3034509.1"/>
    <property type="molecule type" value="Genomic_DNA"/>
</dbReference>
<gene>
    <name evidence="3" type="ORF">PEVE_00039419</name>
</gene>
<dbReference type="PANTHER" id="PTHR33309">
    <property type="entry name" value="KERATIN, ULTRA HIGH-SULFUR MATRIX PROTEIN-LIKE"/>
    <property type="match status" value="1"/>
</dbReference>
<feature type="non-terminal residue" evidence="3">
    <location>
        <position position="530"/>
    </location>
</feature>
<feature type="non-terminal residue" evidence="3">
    <location>
        <position position="1"/>
    </location>
</feature>
<evidence type="ECO:0000313" key="4">
    <source>
        <dbReference type="Proteomes" id="UP001159427"/>
    </source>
</evidence>
<evidence type="ECO:0000256" key="1">
    <source>
        <dbReference type="SAM" id="MobiDB-lite"/>
    </source>
</evidence>
<sequence>ILSECISTAAICSLCQRAGSKLQLFQRNAEREGLSESLFLRCSLCTVETPLQTSRRLGGRGGGAHEVNRRSVLSSHQFGHAGLSQFCAGMNLPPPVTKKAYNDHLIQIEKAVVTNAESLMQEAAKRLVQNVTAERPSGVKVIDDQPVANVAVTVDGTWQKRGHSSKIGVVFVISVNTGEILDYSVKSFVCHECKARNCLDKETDEYKIWKDAHASTCQINHHGSSEEMEVVAAIEIFSRSIKQRQLKYTTFVGDGDSSSFGRVKDAMMEKYGDDYVVQKEECVGHVQKRLGTALRQYKNNKKGQKLSDGKGVSGRGRLTDKLNDKMQNYYGKAIRQNKGDLQSMKNSIKAIQHHMIVNETLPLEKQHLYCPKDKNSWCKFWKDKLKGTSTYDDSKRLPEVFMEELDPIFIRLSKVDLLSRCLKGMTQNQNEAVNGQLWSKCSKTKFCGARRVRIAACETIAVFNTGAGSKAVTMELCHVTPGVNTIKQDQSRVKSASQKISSKYRKQRQNLRAKKKGKGDDTAYQSGGFS</sequence>
<dbReference type="Pfam" id="PF20700">
    <property type="entry name" value="Mutator"/>
    <property type="match status" value="1"/>
</dbReference>
<feature type="compositionally biased region" description="Polar residues" evidence="1">
    <location>
        <begin position="488"/>
        <end position="501"/>
    </location>
</feature>
<dbReference type="PANTHER" id="PTHR33309:SF3">
    <property type="entry name" value="CCHC-TYPE DOMAIN-CONTAINING PROTEIN"/>
    <property type="match status" value="1"/>
</dbReference>
<dbReference type="Proteomes" id="UP001159427">
    <property type="component" value="Unassembled WGS sequence"/>
</dbReference>
<name>A0ABN8MWC8_9CNID</name>
<evidence type="ECO:0000313" key="3">
    <source>
        <dbReference type="EMBL" id="CAH3034509.1"/>
    </source>
</evidence>
<keyword evidence="4" id="KW-1185">Reference proteome</keyword>